<dbReference type="InterPro" id="IPR023346">
    <property type="entry name" value="Lysozyme-like_dom_sf"/>
</dbReference>
<dbReference type="GO" id="GO:0008955">
    <property type="term" value="F:peptidoglycan glycosyltransferase activity"/>
    <property type="evidence" value="ECO:0007669"/>
    <property type="project" value="UniProtKB-EC"/>
</dbReference>
<evidence type="ECO:0000256" key="13">
    <source>
        <dbReference type="ARBA" id="ARBA00049902"/>
    </source>
</evidence>
<evidence type="ECO:0000313" key="19">
    <source>
        <dbReference type="Proteomes" id="UP000285875"/>
    </source>
</evidence>
<dbReference type="GO" id="GO:0008360">
    <property type="term" value="P:regulation of cell shape"/>
    <property type="evidence" value="ECO:0007669"/>
    <property type="project" value="UniProtKB-KW"/>
</dbReference>
<dbReference type="GO" id="GO:0009002">
    <property type="term" value="F:serine-type D-Ala-D-Ala carboxypeptidase activity"/>
    <property type="evidence" value="ECO:0007669"/>
    <property type="project" value="UniProtKB-EC"/>
</dbReference>
<feature type="compositionally biased region" description="Polar residues" evidence="14">
    <location>
        <begin position="738"/>
        <end position="747"/>
    </location>
</feature>
<evidence type="ECO:0000256" key="14">
    <source>
        <dbReference type="SAM" id="MobiDB-lite"/>
    </source>
</evidence>
<keyword evidence="15" id="KW-1133">Transmembrane helix</keyword>
<organism evidence="18 19">
    <name type="scientific">Acidipropionibacterium jensenii</name>
    <dbReference type="NCBI Taxonomy" id="1749"/>
    <lineage>
        <taxon>Bacteria</taxon>
        <taxon>Bacillati</taxon>
        <taxon>Actinomycetota</taxon>
        <taxon>Actinomycetes</taxon>
        <taxon>Propionibacteriales</taxon>
        <taxon>Propionibacteriaceae</taxon>
        <taxon>Acidipropionibacterium</taxon>
    </lineage>
</organism>
<dbReference type="GO" id="GO:0006508">
    <property type="term" value="P:proteolysis"/>
    <property type="evidence" value="ECO:0007669"/>
    <property type="project" value="UniProtKB-KW"/>
</dbReference>
<dbReference type="PANTHER" id="PTHR32282:SF34">
    <property type="entry name" value="PENICILLIN-BINDING PROTEIN 1A"/>
    <property type="match status" value="1"/>
</dbReference>
<feature type="transmembrane region" description="Helical" evidence="15">
    <location>
        <begin position="36"/>
        <end position="63"/>
    </location>
</feature>
<name>A0A3Q9UMD4_9ACTN</name>
<evidence type="ECO:0000259" key="17">
    <source>
        <dbReference type="Pfam" id="PF00912"/>
    </source>
</evidence>
<feature type="domain" description="Penicillin-binding protein transpeptidase" evidence="16">
    <location>
        <begin position="367"/>
        <end position="612"/>
    </location>
</feature>
<feature type="compositionally biased region" description="Low complexity" evidence="14">
    <location>
        <begin position="10"/>
        <end position="24"/>
    </location>
</feature>
<keyword evidence="6" id="KW-0808">Transferase</keyword>
<feature type="region of interest" description="Disordered" evidence="14">
    <location>
        <begin position="1"/>
        <end position="26"/>
    </location>
</feature>
<dbReference type="Pfam" id="PF00905">
    <property type="entry name" value="Transpeptidase"/>
    <property type="match status" value="1"/>
</dbReference>
<evidence type="ECO:0000256" key="1">
    <source>
        <dbReference type="ARBA" id="ARBA00007090"/>
    </source>
</evidence>
<comment type="similarity">
    <text evidence="1">In the C-terminal section; belongs to the transpeptidase family.</text>
</comment>
<keyword evidence="10" id="KW-0511">Multifunctional enzyme</keyword>
<dbReference type="KEGG" id="aji:C0Z10_12020"/>
<feature type="domain" description="Glycosyl transferase family 51" evidence="17">
    <location>
        <begin position="93"/>
        <end position="264"/>
    </location>
</feature>
<evidence type="ECO:0000256" key="6">
    <source>
        <dbReference type="ARBA" id="ARBA00022679"/>
    </source>
</evidence>
<evidence type="ECO:0000256" key="15">
    <source>
        <dbReference type="SAM" id="Phobius"/>
    </source>
</evidence>
<dbReference type="GO" id="GO:0008658">
    <property type="term" value="F:penicillin binding"/>
    <property type="evidence" value="ECO:0007669"/>
    <property type="project" value="InterPro"/>
</dbReference>
<dbReference type="InterPro" id="IPR050396">
    <property type="entry name" value="Glycosyltr_51/Transpeptidase"/>
</dbReference>
<evidence type="ECO:0000256" key="3">
    <source>
        <dbReference type="ARBA" id="ARBA00022645"/>
    </source>
</evidence>
<keyword evidence="5" id="KW-0328">Glycosyltransferase</keyword>
<dbReference type="GO" id="GO:0071555">
    <property type="term" value="P:cell wall organization"/>
    <property type="evidence" value="ECO:0007669"/>
    <property type="project" value="UniProtKB-KW"/>
</dbReference>
<keyword evidence="4" id="KW-0645">Protease</keyword>
<evidence type="ECO:0000256" key="7">
    <source>
        <dbReference type="ARBA" id="ARBA00022801"/>
    </source>
</evidence>
<dbReference type="GO" id="GO:0009252">
    <property type="term" value="P:peptidoglycan biosynthetic process"/>
    <property type="evidence" value="ECO:0007669"/>
    <property type="project" value="UniProtKB-KW"/>
</dbReference>
<keyword evidence="9" id="KW-0573">Peptidoglycan synthesis</keyword>
<dbReference type="InterPro" id="IPR036950">
    <property type="entry name" value="PBP_transglycosylase"/>
</dbReference>
<evidence type="ECO:0000259" key="16">
    <source>
        <dbReference type="Pfam" id="PF00905"/>
    </source>
</evidence>
<dbReference type="FunFam" id="1.10.3810.10:FF:000001">
    <property type="entry name" value="Penicillin-binding protein 1A"/>
    <property type="match status" value="1"/>
</dbReference>
<evidence type="ECO:0000256" key="11">
    <source>
        <dbReference type="ARBA" id="ARBA00023316"/>
    </source>
</evidence>
<dbReference type="AlphaFoldDB" id="A0A3Q9UMD4"/>
<dbReference type="RefSeq" id="WP_097799547.1">
    <property type="nucleotide sequence ID" value="NZ_CP025570.1"/>
</dbReference>
<keyword evidence="8" id="KW-0133">Cell shape</keyword>
<dbReference type="GO" id="GO:0030288">
    <property type="term" value="C:outer membrane-bounded periplasmic space"/>
    <property type="evidence" value="ECO:0007669"/>
    <property type="project" value="TreeGrafter"/>
</dbReference>
<evidence type="ECO:0000256" key="4">
    <source>
        <dbReference type="ARBA" id="ARBA00022670"/>
    </source>
</evidence>
<dbReference type="Gene3D" id="3.40.710.10">
    <property type="entry name" value="DD-peptidase/beta-lactamase superfamily"/>
    <property type="match status" value="1"/>
</dbReference>
<keyword evidence="15" id="KW-0472">Membrane</keyword>
<sequence>MADPKRRGRSGAPRRAASAGVSGRSSRRRRSRVATFFRRLGFTVLVLFLAMAVTIGVAAIVFYNRTNLPDPNKDFQTNTSFVYFHDGKSKMGSFSIQNRQTISYNEMPKSIKDAVISAENRSFWEDKGISFEGIVRSAVAIARGGDVQGGSTITQQYIKVLYLTQDRTMQRKFRELVLAVKMGKQVPKQEILAGYLNTIYFGRGAYGIEAAAKAYFNVSASKLTVPQSAVLASVLNNPSLFDPSDGVAARNRLLNRYRYVLDGMLEAGNITQSQHDEYYRALPKFPEVPINNRWGGTNGYLLKMVEQELLNQGFTESQINGGGLRITTTFDVNAQKAAVAVGKQYQRTAGANAGAARAKQLHAAIASVDASSGGVIALYGGNDDYISNTRNWATTARPAASTFKTYAAIAGMRHGFSLRSSLNGDTFTPEGDSVPIRNEFNEEYGTVTLQKAVEDSINTAFVDMVSQIDNGPAQVVKAANDAGVPKGDGWDLNNRIPLGVAEVSPLNQAAGYATLANEGKRVDPHVVASVTDSSGRTLYTAKAPSQQTVEKDISHDVTYALENVVNEGTGTAVSDLGYPVAGKTGTNGVGDDITSAWFVAFTRQISTAVMFVAGDSGNADLDPYAAPGDPTFFGGTYPAQAWASYMRVAMSGKSSQEFPEPDWVNLSGHHYGGTDREEVATPTQTAESTTSAPTTTASSAPPSSAPTSAPPTATSTTTTSAPTSSAATRETSTREPTGEQTATTTSKKPNHEQSEEGRGAEAPGGRHSPRNRG</sequence>
<keyword evidence="11" id="KW-0961">Cell wall biogenesis/degradation</keyword>
<evidence type="ECO:0000256" key="12">
    <source>
        <dbReference type="ARBA" id="ARBA00034000"/>
    </source>
</evidence>
<dbReference type="Gene3D" id="1.10.3810.10">
    <property type="entry name" value="Biosynthetic peptidoglycan transglycosylase-like"/>
    <property type="match status" value="1"/>
</dbReference>
<keyword evidence="7" id="KW-0378">Hydrolase</keyword>
<reference evidence="19" key="1">
    <citation type="submission" date="2017-12" db="EMBL/GenBank/DDBJ databases">
        <title>Whole genome sequencing of Acidipropionibacterium jensenii strains JS279 and JS280.</title>
        <authorList>
            <person name="Deptula P."/>
            <person name="Laine P."/>
            <person name="Smolander O.-P."/>
            <person name="Paulin L."/>
            <person name="Auvinen P."/>
            <person name="Varmanen P."/>
        </authorList>
    </citation>
    <scope>NUCLEOTIDE SEQUENCE [LARGE SCALE GENOMIC DNA]</scope>
    <source>
        <strain evidence="19">JS280</strain>
    </source>
</reference>
<comment type="catalytic activity">
    <reaction evidence="13">
        <text>[GlcNAc-(1-&gt;4)-Mur2Ac(oyl-L-Ala-gamma-D-Glu-L-Lys-D-Ala-D-Ala)](n)-di-trans,octa-cis-undecaprenyl diphosphate + beta-D-GlcNAc-(1-&gt;4)-Mur2Ac(oyl-L-Ala-gamma-D-Glu-L-Lys-D-Ala-D-Ala)-di-trans,octa-cis-undecaprenyl diphosphate = [GlcNAc-(1-&gt;4)-Mur2Ac(oyl-L-Ala-gamma-D-Glu-L-Lys-D-Ala-D-Ala)](n+1)-di-trans,octa-cis-undecaprenyl diphosphate + di-trans,octa-cis-undecaprenyl diphosphate + H(+)</text>
        <dbReference type="Rhea" id="RHEA:23708"/>
        <dbReference type="Rhea" id="RHEA-COMP:9602"/>
        <dbReference type="Rhea" id="RHEA-COMP:9603"/>
        <dbReference type="ChEBI" id="CHEBI:15378"/>
        <dbReference type="ChEBI" id="CHEBI:58405"/>
        <dbReference type="ChEBI" id="CHEBI:60033"/>
        <dbReference type="ChEBI" id="CHEBI:78435"/>
        <dbReference type="EC" id="2.4.99.28"/>
    </reaction>
</comment>
<evidence type="ECO:0000256" key="5">
    <source>
        <dbReference type="ARBA" id="ARBA00022676"/>
    </source>
</evidence>
<dbReference type="SUPFAM" id="SSF56601">
    <property type="entry name" value="beta-lactamase/transpeptidase-like"/>
    <property type="match status" value="1"/>
</dbReference>
<feature type="compositionally biased region" description="Low complexity" evidence="14">
    <location>
        <begin position="680"/>
        <end position="730"/>
    </location>
</feature>
<dbReference type="Pfam" id="PF00912">
    <property type="entry name" value="Transgly"/>
    <property type="match status" value="1"/>
</dbReference>
<protein>
    <submittedName>
        <fullName evidence="18">Penicillin-binding protein</fullName>
    </submittedName>
</protein>
<evidence type="ECO:0000256" key="2">
    <source>
        <dbReference type="ARBA" id="ARBA00007739"/>
    </source>
</evidence>
<feature type="region of interest" description="Disordered" evidence="14">
    <location>
        <begin position="655"/>
        <end position="773"/>
    </location>
</feature>
<keyword evidence="15" id="KW-0812">Transmembrane</keyword>
<comment type="catalytic activity">
    <reaction evidence="12">
        <text>Preferential cleavage: (Ac)2-L-Lys-D-Ala-|-D-Ala. Also transpeptidation of peptidyl-alanyl moieties that are N-acyl substituents of D-alanine.</text>
        <dbReference type="EC" id="3.4.16.4"/>
    </reaction>
</comment>
<evidence type="ECO:0000256" key="8">
    <source>
        <dbReference type="ARBA" id="ARBA00022960"/>
    </source>
</evidence>
<evidence type="ECO:0000313" key="18">
    <source>
        <dbReference type="EMBL" id="AZZ40354.1"/>
    </source>
</evidence>
<gene>
    <name evidence="18" type="ORF">C0Z10_12020</name>
</gene>
<feature type="compositionally biased region" description="Basic and acidic residues" evidence="14">
    <location>
        <begin position="749"/>
        <end position="759"/>
    </location>
</feature>
<dbReference type="EMBL" id="CP025570">
    <property type="protein sequence ID" value="AZZ40354.1"/>
    <property type="molecule type" value="Genomic_DNA"/>
</dbReference>
<dbReference type="PANTHER" id="PTHR32282">
    <property type="entry name" value="BINDING PROTEIN TRANSPEPTIDASE, PUTATIVE-RELATED"/>
    <property type="match status" value="1"/>
</dbReference>
<accession>A0A3Q9UMD4</accession>
<dbReference type="SUPFAM" id="SSF53955">
    <property type="entry name" value="Lysozyme-like"/>
    <property type="match status" value="1"/>
</dbReference>
<dbReference type="InterPro" id="IPR001460">
    <property type="entry name" value="PCN-bd_Tpept"/>
</dbReference>
<dbReference type="InterPro" id="IPR012338">
    <property type="entry name" value="Beta-lactam/transpept-like"/>
</dbReference>
<keyword evidence="3" id="KW-0121">Carboxypeptidase</keyword>
<proteinExistence type="inferred from homology"/>
<dbReference type="Proteomes" id="UP000285875">
    <property type="component" value="Chromosome"/>
</dbReference>
<evidence type="ECO:0000256" key="10">
    <source>
        <dbReference type="ARBA" id="ARBA00023268"/>
    </source>
</evidence>
<evidence type="ECO:0000256" key="9">
    <source>
        <dbReference type="ARBA" id="ARBA00022984"/>
    </source>
</evidence>
<dbReference type="InterPro" id="IPR001264">
    <property type="entry name" value="Glyco_trans_51"/>
</dbReference>
<comment type="similarity">
    <text evidence="2">In the N-terminal section; belongs to the glycosyltransferase 51 family.</text>
</comment>